<gene>
    <name evidence="2" type="ORF">SPSIL_033820</name>
</gene>
<evidence type="ECO:0000259" key="1">
    <source>
        <dbReference type="Pfam" id="PF07872"/>
    </source>
</evidence>
<keyword evidence="3" id="KW-1185">Reference proteome</keyword>
<protein>
    <recommendedName>
        <fullName evidence="1">DUF1659 domain-containing protein</fullName>
    </recommendedName>
</protein>
<feature type="domain" description="DUF1659" evidence="1">
    <location>
        <begin position="4"/>
        <end position="72"/>
    </location>
</feature>
<dbReference type="InterPro" id="IPR012454">
    <property type="entry name" value="DUF1659"/>
</dbReference>
<sequence>MALTNIPQGTTLALKLQKGISGSGSPVYVTRNYACKPDAVDQDLFDVALGLVSLQTYPVVDITRVNTSMLVNM</sequence>
<name>A0ABZ3IP33_9FIRM</name>
<accession>A0ABZ3IP33</accession>
<dbReference type="Pfam" id="PF07872">
    <property type="entry name" value="DUF1659"/>
    <property type="match status" value="1"/>
</dbReference>
<organism evidence="2 3">
    <name type="scientific">Sporomusa silvacetica DSM 10669</name>
    <dbReference type="NCBI Taxonomy" id="1123289"/>
    <lineage>
        <taxon>Bacteria</taxon>
        <taxon>Bacillati</taxon>
        <taxon>Bacillota</taxon>
        <taxon>Negativicutes</taxon>
        <taxon>Selenomonadales</taxon>
        <taxon>Sporomusaceae</taxon>
        <taxon>Sporomusa</taxon>
    </lineage>
</organism>
<dbReference type="EMBL" id="CP155573">
    <property type="protein sequence ID" value="XFO67193.1"/>
    <property type="molecule type" value="Genomic_DNA"/>
</dbReference>
<evidence type="ECO:0000313" key="3">
    <source>
        <dbReference type="Proteomes" id="UP000216752"/>
    </source>
</evidence>
<evidence type="ECO:0000313" key="2">
    <source>
        <dbReference type="EMBL" id="XFO67193.1"/>
    </source>
</evidence>
<proteinExistence type="predicted"/>
<reference evidence="2" key="1">
    <citation type="submission" date="2024-05" db="EMBL/GenBank/DDBJ databases">
        <title>Isolation and characterization of Sporomusa carbonis sp. nov., a carboxydotrophic hydrogenogen in the genus of Sporomusa isolated from a charcoal burning pile.</title>
        <authorList>
            <person name="Boeer T."/>
            <person name="Rosenbaum F."/>
            <person name="Eysell L."/>
            <person name="Mueller V."/>
            <person name="Daniel R."/>
            <person name="Poehlein A."/>
        </authorList>
    </citation>
    <scope>NUCLEOTIDE SEQUENCE [LARGE SCALE GENOMIC DNA]</scope>
    <source>
        <strain evidence="2">DSM 10669</strain>
    </source>
</reference>
<dbReference type="Proteomes" id="UP000216752">
    <property type="component" value="Chromosome"/>
</dbReference>
<dbReference type="RefSeq" id="WP_169717941.1">
    <property type="nucleotide sequence ID" value="NZ_CP155573.1"/>
</dbReference>